<feature type="compositionally biased region" description="Basic and acidic residues" evidence="1">
    <location>
        <begin position="129"/>
        <end position="140"/>
    </location>
</feature>
<proteinExistence type="predicted"/>
<dbReference type="InParanoid" id="C5K7T9"/>
<dbReference type="EMBL" id="GG671079">
    <property type="protein sequence ID" value="EER19624.1"/>
    <property type="molecule type" value="Genomic_DNA"/>
</dbReference>
<feature type="compositionally biased region" description="Low complexity" evidence="1">
    <location>
        <begin position="75"/>
        <end position="95"/>
    </location>
</feature>
<feature type="region of interest" description="Disordered" evidence="1">
    <location>
        <begin position="55"/>
        <end position="168"/>
    </location>
</feature>
<dbReference type="GeneID" id="9057463"/>
<dbReference type="OrthoDB" id="424880at2759"/>
<dbReference type="AlphaFoldDB" id="C5K7T9"/>
<keyword evidence="3" id="KW-1185">Reference proteome</keyword>
<reference evidence="2 3" key="1">
    <citation type="submission" date="2008-07" db="EMBL/GenBank/DDBJ databases">
        <authorList>
            <person name="El-Sayed N."/>
            <person name="Caler E."/>
            <person name="Inman J."/>
            <person name="Amedeo P."/>
            <person name="Hass B."/>
            <person name="Wortman J."/>
        </authorList>
    </citation>
    <scope>NUCLEOTIDE SEQUENCE [LARGE SCALE GENOMIC DNA]</scope>
    <source>
        <strain evidence="3">ATCC 50983 / TXsc</strain>
    </source>
</reference>
<evidence type="ECO:0000313" key="2">
    <source>
        <dbReference type="EMBL" id="EER19624.1"/>
    </source>
</evidence>
<dbReference type="RefSeq" id="XP_002787828.1">
    <property type="nucleotide sequence ID" value="XM_002787782.1"/>
</dbReference>
<dbReference type="Proteomes" id="UP000007800">
    <property type="component" value="Unassembled WGS sequence"/>
</dbReference>
<name>C5K7T9_PERM5</name>
<sequence>MSCFLEGHVGALLTALGSRKAVEEEGIGSDMTLAECVAIHGEARGQILYRGYAGGSGDVTEENPSRGPQSGSPVATTPAEPLPSSTTTPATTDPQVTPPYLRPVQGSSRGEAVEGGKTGLFDGSEEEGETPRGEATRESDGVGDVQGGVEDLTPEELDSGFEEMSSVGDGEEVIESQLDAEVGDVYIPPIGTTPPWEDPRRRRIFNSPRAGRIECFYLEEDGERTRICEQGGARLRWVPRELVARHRGPAGSAELFDRFGDDEEEERDDGDDADLDTVFRRRCTIPVTPRGRRRRVRSSPKISSPLRFIESNVALGEVQQGQAKRLKRSMSTTSKRASNEGISVTTTILQQWKLFEFLCSASPTQWVRENIVEASDPEIRRIVKDGSHGIIPDEELMILARDGCSKTPAVRIAALMALLSSGTATQNGDRCGTLAATVIEELNSGTATIDMGIVILLAVCRQISESISAALVKNARALTVFTLAALVRVRVLWSALDLPLPLGLGQAVIEVSEEEVLRDVRFKNATLGERLTGGLLVVCGKCLMIGSPAEMKLATILPWLAVSGAKPVVSYHRPSEEGVLEPSEPSALFTRSDRFPESAILYACRAMMSAGGCSIAVSDSFTPTHSLQVEVYYKLLLENGCDKNSLFMHLEQWSAGSPQVANSLLEIIIRDYPQRCHGTRLWEKVDDADLYRLISKLPASGKLEEGVLRRLTPPRTWLDRVRLSPKTVEVAWDLSRAITEAFCHTRALDDGKNRQEMEAAVQFLVDTLPGLLRTGDIRPGLLLHCGGLLDPRHIMTWKTKYWPEPRLYWTLLSNERLLNWYADNKPEAEILRYARDHSGIRTLPPALFTTMSDNTRRTASIVAELFYAKLLEVWKNPDVERGLHRATVLRWIFTQAEAPPEASIKCIEGCYKDALLNWLTTIPLRPPAFVINRIQSLID</sequence>
<accession>C5K7T9</accession>
<organism evidence="3">
    <name type="scientific">Perkinsus marinus (strain ATCC 50983 / TXsc)</name>
    <dbReference type="NCBI Taxonomy" id="423536"/>
    <lineage>
        <taxon>Eukaryota</taxon>
        <taxon>Sar</taxon>
        <taxon>Alveolata</taxon>
        <taxon>Perkinsozoa</taxon>
        <taxon>Perkinsea</taxon>
        <taxon>Perkinsida</taxon>
        <taxon>Perkinsidae</taxon>
        <taxon>Perkinsus</taxon>
    </lineage>
</organism>
<dbReference type="OMA" id="GCYKDAL"/>
<protein>
    <submittedName>
        <fullName evidence="2">Uncharacterized protein</fullName>
    </submittedName>
</protein>
<evidence type="ECO:0000256" key="1">
    <source>
        <dbReference type="SAM" id="MobiDB-lite"/>
    </source>
</evidence>
<feature type="compositionally biased region" description="Acidic residues" evidence="1">
    <location>
        <begin position="152"/>
        <end position="161"/>
    </location>
</feature>
<evidence type="ECO:0000313" key="3">
    <source>
        <dbReference type="Proteomes" id="UP000007800"/>
    </source>
</evidence>
<gene>
    <name evidence="2" type="ORF">Pmar_PMAR012607</name>
</gene>